<feature type="domain" description="START" evidence="2">
    <location>
        <begin position="338"/>
        <end position="564"/>
    </location>
</feature>
<sequence length="891" mass="99798">MASGPIMKKAGSDEASPESVTSESGSEERLPPGSNSIKENGGDTSIRSNSNGGDRFEYSGWVYHLGVNSIGHEYCHFRFLLIRGKYVEMYKRDPSENPGMAEVPCQVFYCKAWPGLWNKRLLWLMPDVCCYATSYGRSFSLTAIKKPIRRGVIGHTLMVEELGRRKVNHGDVYVLRFSNRLDETKKGELLILNKSFDCCKIACATAGDARKWMEAFDHAKQQGIDVLPFCKEWAVGQHWLSDIMNYVVEYELSRGVSVRNKLNMEDEINLEGHRPRVVRRYAHGLKKLVKIGQGPEMLLRKASSLGDRRLDAYFDADGGDVVQAHEWRCVRTINALAWKVKEGKSLKMTDGINGSIRNISSVRDEHPHHQQEGEGNGDISSVNEEGSVRIFEDVASSKSGKGILVKAVGVVDASADTVFEEVLSTDRHRRYEWDTLTGDLELVDYVNGHYDVVYGTFDPRYLTWWKTKRDFVFSRQWFRGQDGTYTILQFPSVHKKQPPRSGYTRTKINPSTWEISNLSTSSSLNTGRCLVTQTLEINLKGWFKWRNKSSQKFEKTVPYALLSQVSGLKEYVGANPAITSESSTTIIQSKVSDLSGSNSEFEDAEAADEFYDAIGDDSSSDDEDSDNEIEVNKDKKIKLKNISWAIAGLTLKRASAQESNVLNSSVPPVNLDSSQFHGSMRRAKDENDKNCWSTPDGSGFMIRGKTYLKDSMKVKGGEPLLKLIAVDWFKVEDCVTKVALHPKSLVQVPAKPNYSLVLYYAADRPVNKKSLLGKFIDGTDMFRDSRFKLIPSIAEGYWMVKRAVGTKACLLGKAVTCNYLRQDNFLEIDVDIGSSSVARGVISLVLGYVTSIVVDLAIVIEAREEAELPEYILGTVRLNRVELDSAVALEV</sequence>
<keyword evidence="4" id="KW-1185">Reference proteome</keyword>
<dbReference type="EMBL" id="JABTTQ020000007">
    <property type="protein sequence ID" value="KAK6151645.1"/>
    <property type="molecule type" value="Genomic_DNA"/>
</dbReference>
<evidence type="ECO:0000313" key="3">
    <source>
        <dbReference type="EMBL" id="KAK6151645.1"/>
    </source>
</evidence>
<dbReference type="InterPro" id="IPR009769">
    <property type="entry name" value="EDR2_C"/>
</dbReference>
<dbReference type="PANTHER" id="PTHR12136:SF47">
    <property type="entry name" value="ENHANCED DISEASE RESISTANCE PROTEIN (DUF1336)"/>
    <property type="match status" value="1"/>
</dbReference>
<dbReference type="InterPro" id="IPR002913">
    <property type="entry name" value="START_lipid-bd_dom"/>
</dbReference>
<dbReference type="InterPro" id="IPR045096">
    <property type="entry name" value="EDR2-like"/>
</dbReference>
<gene>
    <name evidence="3" type="ORF">DH2020_014280</name>
</gene>
<proteinExistence type="predicted"/>
<evidence type="ECO:0000256" key="1">
    <source>
        <dbReference type="SAM" id="MobiDB-lite"/>
    </source>
</evidence>
<dbReference type="PANTHER" id="PTHR12136">
    <property type="entry name" value="ENHANCED DISEASE RESISTANCE-RELATED"/>
    <property type="match status" value="1"/>
</dbReference>
<accession>A0ABR0WZK3</accession>
<reference evidence="3 4" key="1">
    <citation type="journal article" date="2021" name="Comput. Struct. Biotechnol. J.">
        <title>De novo genome assembly of the potent medicinal plant Rehmannia glutinosa using nanopore technology.</title>
        <authorList>
            <person name="Ma L."/>
            <person name="Dong C."/>
            <person name="Song C."/>
            <person name="Wang X."/>
            <person name="Zheng X."/>
            <person name="Niu Y."/>
            <person name="Chen S."/>
            <person name="Feng W."/>
        </authorList>
    </citation>
    <scope>NUCLEOTIDE SEQUENCE [LARGE SCALE GENOMIC DNA]</scope>
    <source>
        <strain evidence="3">DH-2019</strain>
    </source>
</reference>
<dbReference type="InterPro" id="IPR023393">
    <property type="entry name" value="START-like_dom_sf"/>
</dbReference>
<protein>
    <recommendedName>
        <fullName evidence="2">START domain-containing protein</fullName>
    </recommendedName>
</protein>
<evidence type="ECO:0000313" key="4">
    <source>
        <dbReference type="Proteomes" id="UP001318860"/>
    </source>
</evidence>
<dbReference type="SUPFAM" id="SSF55961">
    <property type="entry name" value="Bet v1-like"/>
    <property type="match status" value="1"/>
</dbReference>
<dbReference type="Gene3D" id="3.30.530.20">
    <property type="match status" value="1"/>
</dbReference>
<feature type="region of interest" description="Disordered" evidence="1">
    <location>
        <begin position="1"/>
        <end position="50"/>
    </location>
</feature>
<dbReference type="Pfam" id="PF01852">
    <property type="entry name" value="START"/>
    <property type="match status" value="1"/>
</dbReference>
<dbReference type="PROSITE" id="PS50848">
    <property type="entry name" value="START"/>
    <property type="match status" value="1"/>
</dbReference>
<dbReference type="Proteomes" id="UP001318860">
    <property type="component" value="Unassembled WGS sequence"/>
</dbReference>
<evidence type="ECO:0000259" key="2">
    <source>
        <dbReference type="PROSITE" id="PS50848"/>
    </source>
</evidence>
<dbReference type="Pfam" id="PF07059">
    <property type="entry name" value="EDR2_C"/>
    <property type="match status" value="1"/>
</dbReference>
<comment type="caution">
    <text evidence="3">The sequence shown here is derived from an EMBL/GenBank/DDBJ whole genome shotgun (WGS) entry which is preliminary data.</text>
</comment>
<dbReference type="CDD" id="cd00177">
    <property type="entry name" value="START"/>
    <property type="match status" value="1"/>
</dbReference>
<organism evidence="3 4">
    <name type="scientific">Rehmannia glutinosa</name>
    <name type="common">Chinese foxglove</name>
    <dbReference type="NCBI Taxonomy" id="99300"/>
    <lineage>
        <taxon>Eukaryota</taxon>
        <taxon>Viridiplantae</taxon>
        <taxon>Streptophyta</taxon>
        <taxon>Embryophyta</taxon>
        <taxon>Tracheophyta</taxon>
        <taxon>Spermatophyta</taxon>
        <taxon>Magnoliopsida</taxon>
        <taxon>eudicotyledons</taxon>
        <taxon>Gunneridae</taxon>
        <taxon>Pentapetalae</taxon>
        <taxon>asterids</taxon>
        <taxon>lamiids</taxon>
        <taxon>Lamiales</taxon>
        <taxon>Orobanchaceae</taxon>
        <taxon>Rehmannieae</taxon>
        <taxon>Rehmannia</taxon>
    </lineage>
</organism>
<name>A0ABR0WZK3_REHGL</name>
<feature type="compositionally biased region" description="Polar residues" evidence="1">
    <location>
        <begin position="33"/>
        <end position="50"/>
    </location>
</feature>